<evidence type="ECO:0000313" key="6">
    <source>
        <dbReference type="EMBL" id="CAD5117445.1"/>
    </source>
</evidence>
<dbReference type="Pfam" id="PF00046">
    <property type="entry name" value="Homeodomain"/>
    <property type="match status" value="1"/>
</dbReference>
<dbReference type="SUPFAM" id="SSF46689">
    <property type="entry name" value="Homeodomain-like"/>
    <property type="match status" value="1"/>
</dbReference>
<feature type="compositionally biased region" description="Polar residues" evidence="3">
    <location>
        <begin position="513"/>
        <end position="525"/>
    </location>
</feature>
<dbReference type="Gene3D" id="1.10.10.60">
    <property type="entry name" value="Homeodomain-like"/>
    <property type="match status" value="1"/>
</dbReference>
<keyword evidence="1 2" id="KW-0238">DNA-binding</keyword>
<gene>
    <name evidence="6" type="ORF">DGYR_LOCUS5973</name>
</gene>
<dbReference type="PANTHER" id="PTHR23282:SF101">
    <property type="entry name" value="MAM DOMAIN-CONTAINING PROTEIN"/>
    <property type="match status" value="1"/>
</dbReference>
<dbReference type="Proteomes" id="UP000549394">
    <property type="component" value="Unassembled WGS sequence"/>
</dbReference>
<comment type="subcellular location">
    <subcellularLocation>
        <location evidence="1 2">Nucleus</location>
    </subcellularLocation>
</comment>
<dbReference type="PANTHER" id="PTHR23282">
    <property type="entry name" value="APICAL ENDOSOMAL GLYCOPROTEIN PRECURSOR"/>
    <property type="match status" value="1"/>
</dbReference>
<feature type="domain" description="MAM" evidence="4">
    <location>
        <begin position="127"/>
        <end position="267"/>
    </location>
</feature>
<reference evidence="6 7" key="1">
    <citation type="submission" date="2020-08" db="EMBL/GenBank/DDBJ databases">
        <authorList>
            <person name="Hejnol A."/>
        </authorList>
    </citation>
    <scope>NUCLEOTIDE SEQUENCE [LARGE SCALE GENOMIC DNA]</scope>
</reference>
<dbReference type="GO" id="GO:0005634">
    <property type="term" value="C:nucleus"/>
    <property type="evidence" value="ECO:0007669"/>
    <property type="project" value="UniProtKB-SubCell"/>
</dbReference>
<dbReference type="EMBL" id="CAJFCJ010000007">
    <property type="protein sequence ID" value="CAD5117445.1"/>
    <property type="molecule type" value="Genomic_DNA"/>
</dbReference>
<dbReference type="InterPro" id="IPR001356">
    <property type="entry name" value="HD"/>
</dbReference>
<evidence type="ECO:0000256" key="1">
    <source>
        <dbReference type="PROSITE-ProRule" id="PRU00108"/>
    </source>
</evidence>
<dbReference type="GO" id="GO:0016020">
    <property type="term" value="C:membrane"/>
    <property type="evidence" value="ECO:0007669"/>
    <property type="project" value="InterPro"/>
</dbReference>
<feature type="region of interest" description="Disordered" evidence="3">
    <location>
        <begin position="513"/>
        <end position="533"/>
    </location>
</feature>
<dbReference type="CDD" id="cd00086">
    <property type="entry name" value="homeodomain"/>
    <property type="match status" value="1"/>
</dbReference>
<accession>A0A7I8VMK8</accession>
<keyword evidence="1 2" id="KW-0539">Nucleus</keyword>
<comment type="caution">
    <text evidence="6">The sequence shown here is derived from an EMBL/GenBank/DDBJ whole genome shotgun (WGS) entry which is preliminary data.</text>
</comment>
<evidence type="ECO:0000313" key="7">
    <source>
        <dbReference type="Proteomes" id="UP000549394"/>
    </source>
</evidence>
<dbReference type="InterPro" id="IPR009057">
    <property type="entry name" value="Homeodomain-like_sf"/>
</dbReference>
<dbReference type="InterPro" id="IPR051560">
    <property type="entry name" value="MAM_domain-containing"/>
</dbReference>
<evidence type="ECO:0000259" key="5">
    <source>
        <dbReference type="PROSITE" id="PS50071"/>
    </source>
</evidence>
<keyword evidence="1 2" id="KW-0371">Homeobox</keyword>
<dbReference type="PROSITE" id="PS50071">
    <property type="entry name" value="HOMEOBOX_2"/>
    <property type="match status" value="1"/>
</dbReference>
<organism evidence="6 7">
    <name type="scientific">Dimorphilus gyrociliatus</name>
    <dbReference type="NCBI Taxonomy" id="2664684"/>
    <lineage>
        <taxon>Eukaryota</taxon>
        <taxon>Metazoa</taxon>
        <taxon>Spiralia</taxon>
        <taxon>Lophotrochozoa</taxon>
        <taxon>Annelida</taxon>
        <taxon>Polychaeta</taxon>
        <taxon>Polychaeta incertae sedis</taxon>
        <taxon>Dinophilidae</taxon>
        <taxon>Dimorphilus</taxon>
    </lineage>
</organism>
<evidence type="ECO:0000259" key="4">
    <source>
        <dbReference type="PROSITE" id="PS50060"/>
    </source>
</evidence>
<keyword evidence="7" id="KW-1185">Reference proteome</keyword>
<sequence>MIVTEKPIGEMRVTEKPKISRYVPDPTISSPFELTIEEAAKCDFEKGGKKRFCYYKIPKKNVYKDQIKEGYQIVASFNESSAGKWKKYHLMIRQNVIKIKFQIRTSMGYVQLDDINYRNSCSPTSMLVCEFDSPFRELGLCSLKAGTIYGGYVFKRSHGHWSITRSKYYDTGPAKDHTLNSYEGGFAMADATSGFRGSVTYLISPIFTPVGQQGGCLSFYLFTDNQEKKIPTTLTLMVRIGLDAEFKKLWGTKRITMKWEKRQIRINPDTIQIVDKMESVSPIDYSLKRNCENLEKKTRKNKSYHRISDENKNKLEETFEKSPFPTAKVMTSLADQLGLKYSCVRGWFKRRRRFLRQLTTNKQTNKDKKSNKKTLSIDVIPSFNEVLESLEPLNNNDIHFTTPTQPEIMNNVNLTESYYPEIYPPFEDQYFHQPVQQLQQQQPQQQQQHYQQTSNSFDISPRCCHCFCHNNIKFIVSRGNNHYSHVSIDDLSYSDGYCAIGTTIRPITPLKTTAKTNTFPSRPSETTMKTTPTPTTTIRIISKFDQSDEWSAWSSCTATCGTDVYI</sequence>
<dbReference type="GO" id="GO:0003677">
    <property type="term" value="F:DNA binding"/>
    <property type="evidence" value="ECO:0007669"/>
    <property type="project" value="UniProtKB-UniRule"/>
</dbReference>
<evidence type="ECO:0000256" key="3">
    <source>
        <dbReference type="SAM" id="MobiDB-lite"/>
    </source>
</evidence>
<dbReference type="AlphaFoldDB" id="A0A7I8VMK8"/>
<dbReference type="InterPro" id="IPR000998">
    <property type="entry name" value="MAM_dom"/>
</dbReference>
<dbReference type="SMART" id="SM00389">
    <property type="entry name" value="HOX"/>
    <property type="match status" value="1"/>
</dbReference>
<feature type="DNA-binding region" description="Homeobox" evidence="1">
    <location>
        <begin position="300"/>
        <end position="359"/>
    </location>
</feature>
<proteinExistence type="predicted"/>
<protein>
    <submittedName>
        <fullName evidence="6">DgyrCDS6213</fullName>
    </submittedName>
</protein>
<dbReference type="PROSITE" id="PS50060">
    <property type="entry name" value="MAM_2"/>
    <property type="match status" value="1"/>
</dbReference>
<dbReference type="InterPro" id="IPR013320">
    <property type="entry name" value="ConA-like_dom_sf"/>
</dbReference>
<feature type="domain" description="Homeobox" evidence="5">
    <location>
        <begin position="298"/>
        <end position="358"/>
    </location>
</feature>
<evidence type="ECO:0000256" key="2">
    <source>
        <dbReference type="RuleBase" id="RU000682"/>
    </source>
</evidence>
<name>A0A7I8VMK8_9ANNE</name>
<dbReference type="Gene3D" id="2.60.120.200">
    <property type="match status" value="1"/>
</dbReference>
<dbReference type="SUPFAM" id="SSF49899">
    <property type="entry name" value="Concanavalin A-like lectins/glucanases"/>
    <property type="match status" value="1"/>
</dbReference>
<dbReference type="Pfam" id="PF00629">
    <property type="entry name" value="MAM"/>
    <property type="match status" value="1"/>
</dbReference>